<proteinExistence type="inferred from homology"/>
<dbReference type="Gene3D" id="3.40.140.10">
    <property type="entry name" value="Cytidine Deaminase, domain 2"/>
    <property type="match status" value="1"/>
</dbReference>
<gene>
    <name evidence="3" type="primary">fdhD_7</name>
    <name evidence="3" type="ORF">GALL_250750</name>
</gene>
<dbReference type="AlphaFoldDB" id="A0A1J5RLH1"/>
<dbReference type="SUPFAM" id="SSF53927">
    <property type="entry name" value="Cytidine deaminase-like"/>
    <property type="match status" value="1"/>
</dbReference>
<dbReference type="Pfam" id="PF02634">
    <property type="entry name" value="FdhD-NarQ"/>
    <property type="match status" value="1"/>
</dbReference>
<keyword evidence="1" id="KW-0963">Cytoplasm</keyword>
<dbReference type="PIRSF" id="PIRSF015626">
    <property type="entry name" value="FdhD"/>
    <property type="match status" value="1"/>
</dbReference>
<evidence type="ECO:0000313" key="3">
    <source>
        <dbReference type="EMBL" id="OIQ92948.1"/>
    </source>
</evidence>
<keyword evidence="2" id="KW-0501">Molybdenum cofactor biosynthesis</keyword>
<protein>
    <submittedName>
        <fullName evidence="3">Protein FdhD</fullName>
    </submittedName>
</protein>
<dbReference type="HAMAP" id="MF_00187">
    <property type="entry name" value="FdhD"/>
    <property type="match status" value="1"/>
</dbReference>
<dbReference type="PANTHER" id="PTHR30592:SF1">
    <property type="entry name" value="SULFUR CARRIER PROTEIN FDHD"/>
    <property type="match status" value="1"/>
</dbReference>
<comment type="caution">
    <text evidence="3">The sequence shown here is derived from an EMBL/GenBank/DDBJ whole genome shotgun (WGS) entry which is preliminary data.</text>
</comment>
<dbReference type="PANTHER" id="PTHR30592">
    <property type="entry name" value="FORMATE DEHYDROGENASE"/>
    <property type="match status" value="1"/>
</dbReference>
<name>A0A1J5RLH1_9ZZZZ</name>
<reference evidence="3" key="1">
    <citation type="submission" date="2016-10" db="EMBL/GenBank/DDBJ databases">
        <title>Sequence of Gallionella enrichment culture.</title>
        <authorList>
            <person name="Poehlein A."/>
            <person name="Muehling M."/>
            <person name="Daniel R."/>
        </authorList>
    </citation>
    <scope>NUCLEOTIDE SEQUENCE</scope>
</reference>
<dbReference type="GO" id="GO:0006777">
    <property type="term" value="P:Mo-molybdopterin cofactor biosynthetic process"/>
    <property type="evidence" value="ECO:0007669"/>
    <property type="project" value="UniProtKB-KW"/>
</dbReference>
<organism evidence="3">
    <name type="scientific">mine drainage metagenome</name>
    <dbReference type="NCBI Taxonomy" id="410659"/>
    <lineage>
        <taxon>unclassified sequences</taxon>
        <taxon>metagenomes</taxon>
        <taxon>ecological metagenomes</taxon>
    </lineage>
</organism>
<dbReference type="InterPro" id="IPR003786">
    <property type="entry name" value="FdhD"/>
</dbReference>
<evidence type="ECO:0000256" key="2">
    <source>
        <dbReference type="ARBA" id="ARBA00023150"/>
    </source>
</evidence>
<dbReference type="InterPro" id="IPR016193">
    <property type="entry name" value="Cytidine_deaminase-like"/>
</dbReference>
<accession>A0A1J5RLH1</accession>
<dbReference type="Gene3D" id="3.10.20.10">
    <property type="match status" value="1"/>
</dbReference>
<dbReference type="GO" id="GO:0016783">
    <property type="term" value="F:sulfurtransferase activity"/>
    <property type="evidence" value="ECO:0007669"/>
    <property type="project" value="InterPro"/>
</dbReference>
<dbReference type="NCBIfam" id="TIGR00129">
    <property type="entry name" value="fdhD_narQ"/>
    <property type="match status" value="1"/>
</dbReference>
<sequence>MNANDTPLLAGTRQAQVLRWRDARRSEVLDWLADEVPVALEFNGISHAVMLATPTDLEDFALGFALSEGILDRPDDLFDCETQVCAEGLTVRLEVSSRSFARLKDRRRTLAGRTGCGICGTESLAQVLRDVPAVQGAALRLHAAAIDHAMESMRARQLLGRATGATHGAAWCAANGEVILVREDVGRHNALDKLIGAMVRVGADARTGFIVVTSRASVEMVQKAATAGAPLLAAVSAPTFLALEAAQRAGMTLVGLARQGDLVAYAHPQRLLFDREN</sequence>
<evidence type="ECO:0000256" key="1">
    <source>
        <dbReference type="ARBA" id="ARBA00022490"/>
    </source>
</evidence>
<dbReference type="EMBL" id="MLJW01000218">
    <property type="protein sequence ID" value="OIQ92948.1"/>
    <property type="molecule type" value="Genomic_DNA"/>
</dbReference>